<dbReference type="SUPFAM" id="SSF48371">
    <property type="entry name" value="ARM repeat"/>
    <property type="match status" value="1"/>
</dbReference>
<dbReference type="PROSITE" id="PS50176">
    <property type="entry name" value="ARM_REPEAT"/>
    <property type="match status" value="1"/>
</dbReference>
<sequence>MLADAIPSIVQVLRSGTMEARENAAATLFSLSLADENKIIIGTSGAIPALVELLQNGSPRGKKDVANNLFNLCIYQGNKGGAIRAGIIIALLKMLIDSSKSMDCLVIKRMQFAILLALCKRDADNLACISRLGVVIPFTELARNGIERAKRKATSLLEHLRKLQQM</sequence>
<dbReference type="EMBL" id="JBGMDY010000002">
    <property type="protein sequence ID" value="KAL2344967.1"/>
    <property type="molecule type" value="Genomic_DNA"/>
</dbReference>
<dbReference type="FunFam" id="1.25.10.10:FF:000341">
    <property type="entry name" value="RING-type E3 ubiquitin transferase"/>
    <property type="match status" value="1"/>
</dbReference>
<proteinExistence type="predicted"/>
<dbReference type="AlphaFoldDB" id="A0ABD1NA33"/>
<comment type="caution">
    <text evidence="4">The sequence shown here is derived from an EMBL/GenBank/DDBJ whole genome shotgun (WGS) entry which is preliminary data.</text>
</comment>
<evidence type="ECO:0000256" key="3">
    <source>
        <dbReference type="PROSITE-ProRule" id="PRU00259"/>
    </source>
</evidence>
<evidence type="ECO:0000313" key="5">
    <source>
        <dbReference type="Proteomes" id="UP001603857"/>
    </source>
</evidence>
<keyword evidence="5" id="KW-1185">Reference proteome</keyword>
<accession>A0ABD1NA33</accession>
<organism evidence="4 5">
    <name type="scientific">Flemingia macrophylla</name>
    <dbReference type="NCBI Taxonomy" id="520843"/>
    <lineage>
        <taxon>Eukaryota</taxon>
        <taxon>Viridiplantae</taxon>
        <taxon>Streptophyta</taxon>
        <taxon>Embryophyta</taxon>
        <taxon>Tracheophyta</taxon>
        <taxon>Spermatophyta</taxon>
        <taxon>Magnoliopsida</taxon>
        <taxon>eudicotyledons</taxon>
        <taxon>Gunneridae</taxon>
        <taxon>Pentapetalae</taxon>
        <taxon>rosids</taxon>
        <taxon>fabids</taxon>
        <taxon>Fabales</taxon>
        <taxon>Fabaceae</taxon>
        <taxon>Papilionoideae</taxon>
        <taxon>50 kb inversion clade</taxon>
        <taxon>NPAAA clade</taxon>
        <taxon>indigoferoid/millettioid clade</taxon>
        <taxon>Phaseoleae</taxon>
        <taxon>Flemingia</taxon>
    </lineage>
</organism>
<evidence type="ECO:0000256" key="1">
    <source>
        <dbReference type="ARBA" id="ARBA00022737"/>
    </source>
</evidence>
<feature type="repeat" description="ARM" evidence="3">
    <location>
        <begin position="4"/>
        <end position="46"/>
    </location>
</feature>
<dbReference type="InterPro" id="IPR000225">
    <property type="entry name" value="Armadillo"/>
</dbReference>
<evidence type="ECO:0000256" key="2">
    <source>
        <dbReference type="ARBA" id="ARBA00022786"/>
    </source>
</evidence>
<name>A0ABD1NA33_9FABA</name>
<dbReference type="Gene3D" id="1.25.10.10">
    <property type="entry name" value="Leucine-rich Repeat Variant"/>
    <property type="match status" value="1"/>
</dbReference>
<gene>
    <name evidence="4" type="ORF">Fmac_006252</name>
</gene>
<dbReference type="PANTHER" id="PTHR23315:SF52">
    <property type="entry name" value="U-BOX DOMAIN-CONTAINING PROTEIN 10"/>
    <property type="match status" value="1"/>
</dbReference>
<dbReference type="InterPro" id="IPR011989">
    <property type="entry name" value="ARM-like"/>
</dbReference>
<keyword evidence="2" id="KW-0833">Ubl conjugation pathway</keyword>
<dbReference type="PANTHER" id="PTHR23315">
    <property type="entry name" value="U BOX DOMAIN-CONTAINING"/>
    <property type="match status" value="1"/>
</dbReference>
<evidence type="ECO:0000313" key="4">
    <source>
        <dbReference type="EMBL" id="KAL2344967.1"/>
    </source>
</evidence>
<dbReference type="InterPro" id="IPR016024">
    <property type="entry name" value="ARM-type_fold"/>
</dbReference>
<keyword evidence="1" id="KW-0677">Repeat</keyword>
<dbReference type="Proteomes" id="UP001603857">
    <property type="component" value="Unassembled WGS sequence"/>
</dbReference>
<reference evidence="4 5" key="1">
    <citation type="submission" date="2024-08" db="EMBL/GenBank/DDBJ databases">
        <title>Insights into the chromosomal genome structure of Flemingia macrophylla.</title>
        <authorList>
            <person name="Ding Y."/>
            <person name="Zhao Y."/>
            <person name="Bi W."/>
            <person name="Wu M."/>
            <person name="Zhao G."/>
            <person name="Gong Y."/>
            <person name="Li W."/>
            <person name="Zhang P."/>
        </authorList>
    </citation>
    <scope>NUCLEOTIDE SEQUENCE [LARGE SCALE GENOMIC DNA]</scope>
    <source>
        <strain evidence="4">DYQJB</strain>
        <tissue evidence="4">Leaf</tissue>
    </source>
</reference>
<dbReference type="Pfam" id="PF00514">
    <property type="entry name" value="Arm"/>
    <property type="match status" value="1"/>
</dbReference>
<protein>
    <submittedName>
        <fullName evidence="4">Uncharacterized protein</fullName>
    </submittedName>
</protein>
<dbReference type="SMART" id="SM00185">
    <property type="entry name" value="ARM"/>
    <property type="match status" value="2"/>
</dbReference>